<keyword evidence="2" id="KW-0805">Transcription regulation</keyword>
<dbReference type="GeneID" id="120273957"/>
<dbReference type="GO" id="GO:0005634">
    <property type="term" value="C:nucleus"/>
    <property type="evidence" value="ECO:0007669"/>
    <property type="project" value="UniProtKB-SubCell"/>
</dbReference>
<dbReference type="InterPro" id="IPR001005">
    <property type="entry name" value="SANT/Myb"/>
</dbReference>
<gene>
    <name evidence="7" type="primary">LOC120273957</name>
</gene>
<evidence type="ECO:0000256" key="3">
    <source>
        <dbReference type="ARBA" id="ARBA00023163"/>
    </source>
</evidence>
<dbReference type="InterPro" id="IPR044636">
    <property type="entry name" value="RADIALIS-like"/>
</dbReference>
<dbReference type="GO" id="GO:0003700">
    <property type="term" value="F:DNA-binding transcription factor activity"/>
    <property type="evidence" value="ECO:0007669"/>
    <property type="project" value="InterPro"/>
</dbReference>
<name>A0AB40CD10_DIOCR</name>
<dbReference type="PANTHER" id="PTHR43952">
    <property type="entry name" value="MYB FAMILY TRANSCRIPTION FACTOR-RELATED"/>
    <property type="match status" value="1"/>
</dbReference>
<dbReference type="SUPFAM" id="SSF46689">
    <property type="entry name" value="Homeodomain-like"/>
    <property type="match status" value="1"/>
</dbReference>
<accession>A0AB40CD10</accession>
<comment type="subcellular location">
    <subcellularLocation>
        <location evidence="1">Nucleus</location>
    </subcellularLocation>
</comment>
<dbReference type="Proteomes" id="UP001515500">
    <property type="component" value="Chromosome 12"/>
</dbReference>
<evidence type="ECO:0000313" key="6">
    <source>
        <dbReference type="Proteomes" id="UP001515500"/>
    </source>
</evidence>
<evidence type="ECO:0000259" key="5">
    <source>
        <dbReference type="SMART" id="SM00717"/>
    </source>
</evidence>
<dbReference type="PANTHER" id="PTHR43952:SF45">
    <property type="entry name" value="PROTEIN RADIALIS-LIKE 4"/>
    <property type="match status" value="1"/>
</dbReference>
<keyword evidence="6" id="KW-1185">Reference proteome</keyword>
<dbReference type="Gene3D" id="1.10.10.60">
    <property type="entry name" value="Homeodomain-like"/>
    <property type="match status" value="1"/>
</dbReference>
<dbReference type="FunFam" id="1.10.10.60:FF:000154">
    <property type="entry name" value="Transcription factor SRM1"/>
    <property type="match status" value="1"/>
</dbReference>
<keyword evidence="3" id="KW-0804">Transcription</keyword>
<reference evidence="7" key="1">
    <citation type="submission" date="2025-08" db="UniProtKB">
        <authorList>
            <consortium name="RefSeq"/>
        </authorList>
    </citation>
    <scope>IDENTIFICATION</scope>
</reference>
<dbReference type="InterPro" id="IPR009057">
    <property type="entry name" value="Homeodomain-like_sf"/>
</dbReference>
<organism evidence="6 7">
    <name type="scientific">Dioscorea cayennensis subsp. rotundata</name>
    <name type="common">White Guinea yam</name>
    <name type="synonym">Dioscorea rotundata</name>
    <dbReference type="NCBI Taxonomy" id="55577"/>
    <lineage>
        <taxon>Eukaryota</taxon>
        <taxon>Viridiplantae</taxon>
        <taxon>Streptophyta</taxon>
        <taxon>Embryophyta</taxon>
        <taxon>Tracheophyta</taxon>
        <taxon>Spermatophyta</taxon>
        <taxon>Magnoliopsida</taxon>
        <taxon>Liliopsida</taxon>
        <taxon>Dioscoreales</taxon>
        <taxon>Dioscoreaceae</taxon>
        <taxon>Dioscorea</taxon>
    </lineage>
</organism>
<proteinExistence type="predicted"/>
<dbReference type="AlphaFoldDB" id="A0AB40CD10"/>
<dbReference type="RefSeq" id="XP_039136640.1">
    <property type="nucleotide sequence ID" value="XM_039280706.1"/>
</dbReference>
<sequence length="98" mass="11342">MDHESENESCFWSWEDNKKFEIALAVIDEESPERWEKVSTMIGGTKSAEEVEEHYEILLKDLNSIESGTFDHELDLSLHDDDGDDHDSAVLQMFKACY</sequence>
<feature type="domain" description="Myb-like" evidence="5">
    <location>
        <begin position="8"/>
        <end position="61"/>
    </location>
</feature>
<evidence type="ECO:0000256" key="4">
    <source>
        <dbReference type="ARBA" id="ARBA00023242"/>
    </source>
</evidence>
<evidence type="ECO:0000256" key="2">
    <source>
        <dbReference type="ARBA" id="ARBA00023015"/>
    </source>
</evidence>
<protein>
    <submittedName>
        <fullName evidence="7">Protein RADIALIS-like 4 isoform X1</fullName>
    </submittedName>
</protein>
<dbReference type="SMART" id="SM00717">
    <property type="entry name" value="SANT"/>
    <property type="match status" value="1"/>
</dbReference>
<evidence type="ECO:0000256" key="1">
    <source>
        <dbReference type="ARBA" id="ARBA00004123"/>
    </source>
</evidence>
<evidence type="ECO:0000313" key="7">
    <source>
        <dbReference type="RefSeq" id="XP_039136640.1"/>
    </source>
</evidence>
<keyword evidence="4" id="KW-0539">Nucleus</keyword>